<dbReference type="SUPFAM" id="SSF52540">
    <property type="entry name" value="P-loop containing nucleoside triphosphate hydrolases"/>
    <property type="match status" value="1"/>
</dbReference>
<evidence type="ECO:0000313" key="3">
    <source>
        <dbReference type="Proteomes" id="UP000325641"/>
    </source>
</evidence>
<dbReference type="PANTHER" id="PTHR32182:SF22">
    <property type="entry name" value="ATP-DEPENDENT ENDONUCLEASE, OLD FAMILY-RELATED"/>
    <property type="match status" value="1"/>
</dbReference>
<organism evidence="2 3">
    <name type="scientific">Bradyrhizobium betae</name>
    <dbReference type="NCBI Taxonomy" id="244734"/>
    <lineage>
        <taxon>Bacteria</taxon>
        <taxon>Pseudomonadati</taxon>
        <taxon>Pseudomonadota</taxon>
        <taxon>Alphaproteobacteria</taxon>
        <taxon>Hyphomicrobiales</taxon>
        <taxon>Nitrobacteraceae</taxon>
        <taxon>Bradyrhizobium</taxon>
    </lineage>
</organism>
<name>A0A5P6P7G5_9BRAD</name>
<dbReference type="Gene3D" id="3.40.50.300">
    <property type="entry name" value="P-loop containing nucleotide triphosphate hydrolases"/>
    <property type="match status" value="1"/>
</dbReference>
<sequence length="875" mass="95230">MATLQPSEEILAWAKGQPGWRQDALRRLLTKPFAKADEDECLELLKAAHNVVTSALVLDPLDKKHLPVRSSSATNLRLAALDAITNVNRLSKDAALSLSPDGLTLIYGDNGSGKSGFIRILKKAGRARDNESILPDVYSAGIAKSPASARFTLHEGTTAQPPVQWLDDSKPSADVLSRLAIFDSKCASIHVDGENRLEIIPHNLDCFEKLAQLCDKLRVRLKEESDALDKQLLGVLPPIPAGTASEKFVAELGKKKEADLATATVWADADLKRLIDLAGMLKDPMAEAQRLERIAVALEAYANGIAKASTALADPKAVEILALKKSAQDLRAQSTASASAAFAKDPLKGVGEGPWRVMFDAAKSYSEQNAFPGETFPVVKPDAQCVLCQQTLDADAQDRFARFANFVTGAMNAKAAAAEVARDAALLAIRPVTLPITELTAEARDNLTARVKQLVDDSATYRDALLKRRHALLNDEDASAALPVNPDAQFRAEIVSLTAAAKDAKALASADTGAADALRKEHAELSGRKTLHENQVELKRRIGIHQQIAKLQTALKACATKDISDQGSKLLKTHVTEALSAALIDEQKKLGITSIPINLSDRTSKAVIKHSIKLNGATLAADTSAVLSEGEHRAVALAAFMAELKMYPGKDAIVIDDPVSSLDHVRREKVAERLVAEAKDRQVIVFTHDLVFLSEARYHAMKSGTPIRVLGIRRGPNGFGSLDPDGEPWLAKHLPGRRQWLTEQIARLKKMHADASPDYEVQLRFFYDRLRETWEKFIEERLFAQVISRFQPQVQTLRLNAAVIDDDLVSQVYYGMSEVSSYTGHDRPMGKGGALAEPTECEKHLAAFIASLDEADLKSKAAIKLRDSKMKPVKV</sequence>
<dbReference type="PANTHER" id="PTHR32182">
    <property type="entry name" value="DNA REPLICATION AND REPAIR PROTEIN RECF"/>
    <property type="match status" value="1"/>
</dbReference>
<evidence type="ECO:0000259" key="1">
    <source>
        <dbReference type="Pfam" id="PF13166"/>
    </source>
</evidence>
<feature type="domain" description="Protein CR006 P-loop" evidence="1">
    <location>
        <begin position="383"/>
        <end position="701"/>
    </location>
</feature>
<dbReference type="KEGG" id="bbet:F8237_16950"/>
<proteinExistence type="predicted"/>
<dbReference type="GO" id="GO:0006302">
    <property type="term" value="P:double-strand break repair"/>
    <property type="evidence" value="ECO:0007669"/>
    <property type="project" value="TreeGrafter"/>
</dbReference>
<evidence type="ECO:0000313" key="2">
    <source>
        <dbReference type="EMBL" id="QFI73948.1"/>
    </source>
</evidence>
<protein>
    <submittedName>
        <fullName evidence="2">AAA family ATPase</fullName>
    </submittedName>
</protein>
<dbReference type="InterPro" id="IPR027417">
    <property type="entry name" value="P-loop_NTPase"/>
</dbReference>
<dbReference type="EMBL" id="CP044543">
    <property type="protein sequence ID" value="QFI73948.1"/>
    <property type="molecule type" value="Genomic_DNA"/>
</dbReference>
<accession>A0A5P6P7G5</accession>
<dbReference type="InterPro" id="IPR026866">
    <property type="entry name" value="CR006_AAA"/>
</dbReference>
<dbReference type="OrthoDB" id="9789562at2"/>
<reference evidence="3" key="1">
    <citation type="submission" date="2019-10" db="EMBL/GenBank/DDBJ databases">
        <title>Complete Genome Sequence of Bradyrhizobium betae type strain PL7HG1T.</title>
        <authorList>
            <person name="Bromfield E.S.P."/>
            <person name="Cloutier S."/>
        </authorList>
    </citation>
    <scope>NUCLEOTIDE SEQUENCE [LARGE SCALE GENOMIC DNA]</scope>
    <source>
        <strain evidence="3">PL7HG1</strain>
    </source>
</reference>
<dbReference type="GO" id="GO:0000731">
    <property type="term" value="P:DNA synthesis involved in DNA repair"/>
    <property type="evidence" value="ECO:0007669"/>
    <property type="project" value="TreeGrafter"/>
</dbReference>
<dbReference type="AlphaFoldDB" id="A0A5P6P7G5"/>
<dbReference type="Proteomes" id="UP000325641">
    <property type="component" value="Chromosome"/>
</dbReference>
<dbReference type="Pfam" id="PF13166">
    <property type="entry name" value="AAA_13"/>
    <property type="match status" value="1"/>
</dbReference>
<dbReference type="RefSeq" id="WP_151646388.1">
    <property type="nucleotide sequence ID" value="NZ_CP044543.1"/>
</dbReference>
<dbReference type="CDD" id="cd00267">
    <property type="entry name" value="ABC_ATPase"/>
    <property type="match status" value="1"/>
</dbReference>
<gene>
    <name evidence="2" type="ORF">F8237_16950</name>
</gene>